<dbReference type="InterPro" id="IPR056511">
    <property type="entry name" value="IDM1_C"/>
</dbReference>
<evidence type="ECO:0000259" key="4">
    <source>
        <dbReference type="Pfam" id="PF16135"/>
    </source>
</evidence>
<keyword evidence="2" id="KW-0539">Nucleus</keyword>
<dbReference type="Pfam" id="PF23209">
    <property type="entry name" value="IDM1_C"/>
    <property type="match status" value="1"/>
</dbReference>
<dbReference type="AlphaFoldDB" id="A0AAV9FBD0"/>
<reference evidence="6" key="1">
    <citation type="journal article" date="2023" name="Nat. Commun.">
        <title>Diploid and tetraploid genomes of Acorus and the evolution of monocots.</title>
        <authorList>
            <person name="Ma L."/>
            <person name="Liu K.W."/>
            <person name="Li Z."/>
            <person name="Hsiao Y.Y."/>
            <person name="Qi Y."/>
            <person name="Fu T."/>
            <person name="Tang G.D."/>
            <person name="Zhang D."/>
            <person name="Sun W.H."/>
            <person name="Liu D.K."/>
            <person name="Li Y."/>
            <person name="Chen G.Z."/>
            <person name="Liu X.D."/>
            <person name="Liao X.Y."/>
            <person name="Jiang Y.T."/>
            <person name="Yu X."/>
            <person name="Hao Y."/>
            <person name="Huang J."/>
            <person name="Zhao X.W."/>
            <person name="Ke S."/>
            <person name="Chen Y.Y."/>
            <person name="Wu W.L."/>
            <person name="Hsu J.L."/>
            <person name="Lin Y.F."/>
            <person name="Huang M.D."/>
            <person name="Li C.Y."/>
            <person name="Huang L."/>
            <person name="Wang Z.W."/>
            <person name="Zhao X."/>
            <person name="Zhong W.Y."/>
            <person name="Peng D.H."/>
            <person name="Ahmad S."/>
            <person name="Lan S."/>
            <person name="Zhang J.S."/>
            <person name="Tsai W.C."/>
            <person name="Van de Peer Y."/>
            <person name="Liu Z.J."/>
        </authorList>
    </citation>
    <scope>NUCLEOTIDE SEQUENCE</scope>
    <source>
        <strain evidence="6">CP</strain>
    </source>
</reference>
<keyword evidence="7" id="KW-1185">Reference proteome</keyword>
<feature type="region of interest" description="Disordered" evidence="3">
    <location>
        <begin position="326"/>
        <end position="354"/>
    </location>
</feature>
<evidence type="ECO:0000259" key="5">
    <source>
        <dbReference type="Pfam" id="PF23209"/>
    </source>
</evidence>
<evidence type="ECO:0000256" key="3">
    <source>
        <dbReference type="SAM" id="MobiDB-lite"/>
    </source>
</evidence>
<dbReference type="SUPFAM" id="SSF55729">
    <property type="entry name" value="Acyl-CoA N-acyltransferases (Nat)"/>
    <property type="match status" value="1"/>
</dbReference>
<evidence type="ECO:0008006" key="8">
    <source>
        <dbReference type="Google" id="ProtNLM"/>
    </source>
</evidence>
<comment type="subcellular location">
    <subcellularLocation>
        <location evidence="1">Nucleus</location>
    </subcellularLocation>
</comment>
<feature type="domain" description="Tify" evidence="4">
    <location>
        <begin position="412"/>
        <end position="463"/>
    </location>
</feature>
<dbReference type="CDD" id="cd04301">
    <property type="entry name" value="NAT_SF"/>
    <property type="match status" value="1"/>
</dbReference>
<dbReference type="InterPro" id="IPR042163">
    <property type="entry name" value="PHF12"/>
</dbReference>
<dbReference type="InterPro" id="IPR032308">
    <property type="entry name" value="TDBD"/>
</dbReference>
<accession>A0AAV9FBD0</accession>
<dbReference type="PANTHER" id="PTHR46309:SF1">
    <property type="entry name" value="PHD FINGER PROTEIN 12"/>
    <property type="match status" value="1"/>
</dbReference>
<dbReference type="Gene3D" id="3.40.630.30">
    <property type="match status" value="1"/>
</dbReference>
<dbReference type="EMBL" id="JAUJYO010000002">
    <property type="protein sequence ID" value="KAK1323315.1"/>
    <property type="molecule type" value="Genomic_DNA"/>
</dbReference>
<evidence type="ECO:0000313" key="7">
    <source>
        <dbReference type="Proteomes" id="UP001180020"/>
    </source>
</evidence>
<dbReference type="PANTHER" id="PTHR46309">
    <property type="entry name" value="PHD FINGER PROTEIN 12"/>
    <property type="match status" value="1"/>
</dbReference>
<dbReference type="Pfam" id="PF16135">
    <property type="entry name" value="TDBD"/>
    <property type="match status" value="1"/>
</dbReference>
<proteinExistence type="predicted"/>
<protein>
    <recommendedName>
        <fullName evidence="8">Tify domain-containing protein</fullName>
    </recommendedName>
</protein>
<evidence type="ECO:0000256" key="1">
    <source>
        <dbReference type="ARBA" id="ARBA00004123"/>
    </source>
</evidence>
<evidence type="ECO:0000256" key="2">
    <source>
        <dbReference type="ARBA" id="ARBA00023242"/>
    </source>
</evidence>
<reference evidence="6" key="2">
    <citation type="submission" date="2023-06" db="EMBL/GenBank/DDBJ databases">
        <authorList>
            <person name="Ma L."/>
            <person name="Liu K.-W."/>
            <person name="Li Z."/>
            <person name="Hsiao Y.-Y."/>
            <person name="Qi Y."/>
            <person name="Fu T."/>
            <person name="Tang G."/>
            <person name="Zhang D."/>
            <person name="Sun W.-H."/>
            <person name="Liu D.-K."/>
            <person name="Li Y."/>
            <person name="Chen G.-Z."/>
            <person name="Liu X.-D."/>
            <person name="Liao X.-Y."/>
            <person name="Jiang Y.-T."/>
            <person name="Yu X."/>
            <person name="Hao Y."/>
            <person name="Huang J."/>
            <person name="Zhao X.-W."/>
            <person name="Ke S."/>
            <person name="Chen Y.-Y."/>
            <person name="Wu W.-L."/>
            <person name="Hsu J.-L."/>
            <person name="Lin Y.-F."/>
            <person name="Huang M.-D."/>
            <person name="Li C.-Y."/>
            <person name="Huang L."/>
            <person name="Wang Z.-W."/>
            <person name="Zhao X."/>
            <person name="Zhong W.-Y."/>
            <person name="Peng D.-H."/>
            <person name="Ahmad S."/>
            <person name="Lan S."/>
            <person name="Zhang J.-S."/>
            <person name="Tsai W.-C."/>
            <person name="Van De Peer Y."/>
            <person name="Liu Z.-J."/>
        </authorList>
    </citation>
    <scope>NUCLEOTIDE SEQUENCE</scope>
    <source>
        <strain evidence="6">CP</strain>
        <tissue evidence="6">Leaves</tissue>
    </source>
</reference>
<dbReference type="GO" id="GO:0006357">
    <property type="term" value="P:regulation of transcription by RNA polymerase II"/>
    <property type="evidence" value="ECO:0007669"/>
    <property type="project" value="TreeGrafter"/>
</dbReference>
<dbReference type="GO" id="GO:0005634">
    <property type="term" value="C:nucleus"/>
    <property type="evidence" value="ECO:0007669"/>
    <property type="project" value="UniProtKB-SubCell"/>
</dbReference>
<name>A0AAV9FBD0_ACOCL</name>
<comment type="caution">
    <text evidence="6">The sequence shown here is derived from an EMBL/GenBank/DDBJ whole genome shotgun (WGS) entry which is preliminary data.</text>
</comment>
<dbReference type="InterPro" id="IPR016181">
    <property type="entry name" value="Acyl_CoA_acyltransferase"/>
</dbReference>
<feature type="domain" description="Increased DNA methylation 1 C-terminal" evidence="5">
    <location>
        <begin position="583"/>
        <end position="722"/>
    </location>
</feature>
<gene>
    <name evidence="6" type="ORF">QJS10_CPA02g01046</name>
</gene>
<dbReference type="Proteomes" id="UP001180020">
    <property type="component" value="Unassembled WGS sequence"/>
</dbReference>
<dbReference type="GO" id="GO:0003714">
    <property type="term" value="F:transcription corepressor activity"/>
    <property type="evidence" value="ECO:0007669"/>
    <property type="project" value="InterPro"/>
</dbReference>
<evidence type="ECO:0000313" key="6">
    <source>
        <dbReference type="EMBL" id="KAK1323315.1"/>
    </source>
</evidence>
<sequence>MSRPHAQQSSCPAREKLVESGRGAPPEYLVNLLGTFGWKVAFRPDDSGECCYITPTGIVYWSLPKVFEGLMNDNVRRGAPPVAADKMGMIGNPAPEGSGLCGVVGVRSMSGGSVLVKPVVSDLVGDERSVVRGDDGAGLSVVMDEKVGPLMLNQVRLDSPCNFVEEKPQLSSLELGTAMSGNCMGSTKLMVDLSASVSDVDMGFCSKQTGQSDMSSMSLMANCDYVSGIRRSGRINGKHVPMVDDSDFNVGDFSYDDDAFMELSNGPYSSGRKKLKAIASIIADLDEEKMFTYGDTLLKEYVVNNNPLLKKCNPSPKGKVEKMLVSEKSSPPSSMRKRKSAQCGNVRGKRKNKRKGGYSLMVRRKGDSDAHEEILPERKISMLSCLIDAGVLAENEKVVYKMKNDRGGSLGGCITKDGIWCNCCKEVVSLLQFEEHAGGYLREPWLNTFLVSGKSLMECQREAWEKEKKLRNVGFLNVGVGDLDPTDDTCGVCGDDHKECAWGNDTTELGPESSSFCGKSCEKVATRLSLIMGTSNSIGDGFSWTLLKRLDENMEGVSEHRRQLYLECDVKLSLALSVLDECFVHLVDHRTGVDMISQVTYNCGSNFKRINYEEFYTVILEKNGEIISVATLRIHGTQLAEMPFIGTRSKFRRQGMCRRLLNAIEDLLSSLNVEKLIIPAISDLLEIWTTQFSFKPLEPSHKDEIRNLSMMVFAETTLLQKPIRSSETKNEIDDAQMNSNFENELLETQSFLDSIVATISNGDCVIDDPEFQLQWKFHLDNQNAQLHVTHNLTVDSRVSIRS</sequence>
<organism evidence="6 7">
    <name type="scientific">Acorus calamus</name>
    <name type="common">Sweet flag</name>
    <dbReference type="NCBI Taxonomy" id="4465"/>
    <lineage>
        <taxon>Eukaryota</taxon>
        <taxon>Viridiplantae</taxon>
        <taxon>Streptophyta</taxon>
        <taxon>Embryophyta</taxon>
        <taxon>Tracheophyta</taxon>
        <taxon>Spermatophyta</taxon>
        <taxon>Magnoliopsida</taxon>
        <taxon>Liliopsida</taxon>
        <taxon>Acoraceae</taxon>
        <taxon>Acorus</taxon>
    </lineage>
</organism>